<dbReference type="PROSITE" id="PS50088">
    <property type="entry name" value="ANK_REPEAT"/>
    <property type="match status" value="2"/>
</dbReference>
<protein>
    <submittedName>
        <fullName evidence="4">Ankyrin repeat domain-containing protein 45</fullName>
    </submittedName>
</protein>
<proteinExistence type="predicted"/>
<evidence type="ECO:0000313" key="5">
    <source>
        <dbReference type="Proteomes" id="UP000242188"/>
    </source>
</evidence>
<gene>
    <name evidence="4" type="ORF">KP79_PYT04317</name>
</gene>
<dbReference type="STRING" id="6573.A0A210QBL4"/>
<dbReference type="InterPro" id="IPR036770">
    <property type="entry name" value="Ankyrin_rpt-contain_sf"/>
</dbReference>
<sequence length="257" mass="28707">MTNETPTTEGQSGEEEPVEEVEVLLPNTTIVTHCVLKNDVERLTKSFESDEDPYKETVAELINQRDEDGKTPLDIAATLGRVDIAKELIARGADVNSVTTKGYCALHHASAWGRIGVLKVLIEAQAGLQQRNTNNERPRETALRYHQTECVDYLDWAEAKVALQDAIRTAQETLADPEKVQGRLNKDDKNLTLNTCKEKTEWVDSTTDATTQDFLIQKQAFDEILAPIYQKLSEPGVERSKIISLCQTDSNNPPNLK</sequence>
<evidence type="ECO:0000256" key="3">
    <source>
        <dbReference type="PROSITE-ProRule" id="PRU00023"/>
    </source>
</evidence>
<organism evidence="4 5">
    <name type="scientific">Mizuhopecten yessoensis</name>
    <name type="common">Japanese scallop</name>
    <name type="synonym">Patinopecten yessoensis</name>
    <dbReference type="NCBI Taxonomy" id="6573"/>
    <lineage>
        <taxon>Eukaryota</taxon>
        <taxon>Metazoa</taxon>
        <taxon>Spiralia</taxon>
        <taxon>Lophotrochozoa</taxon>
        <taxon>Mollusca</taxon>
        <taxon>Bivalvia</taxon>
        <taxon>Autobranchia</taxon>
        <taxon>Pteriomorphia</taxon>
        <taxon>Pectinida</taxon>
        <taxon>Pectinoidea</taxon>
        <taxon>Pectinidae</taxon>
        <taxon>Mizuhopecten</taxon>
    </lineage>
</organism>
<keyword evidence="1" id="KW-0677">Repeat</keyword>
<feature type="repeat" description="ANK" evidence="3">
    <location>
        <begin position="68"/>
        <end position="100"/>
    </location>
</feature>
<evidence type="ECO:0000256" key="1">
    <source>
        <dbReference type="ARBA" id="ARBA00022737"/>
    </source>
</evidence>
<keyword evidence="2 3" id="KW-0040">ANK repeat</keyword>
<dbReference type="InterPro" id="IPR002110">
    <property type="entry name" value="Ankyrin_rpt"/>
</dbReference>
<dbReference type="PANTHER" id="PTHR24171">
    <property type="entry name" value="ANKYRIN REPEAT DOMAIN-CONTAINING PROTEIN 39-RELATED"/>
    <property type="match status" value="1"/>
</dbReference>
<dbReference type="SMART" id="SM00248">
    <property type="entry name" value="ANK"/>
    <property type="match status" value="2"/>
</dbReference>
<dbReference type="SUPFAM" id="SSF100934">
    <property type="entry name" value="Heat shock protein 70kD (HSP70), C-terminal subdomain"/>
    <property type="match status" value="1"/>
</dbReference>
<keyword evidence="5" id="KW-1185">Reference proteome</keyword>
<comment type="caution">
    <text evidence="4">The sequence shown here is derived from an EMBL/GenBank/DDBJ whole genome shotgun (WGS) entry which is preliminary data.</text>
</comment>
<dbReference type="SUPFAM" id="SSF48403">
    <property type="entry name" value="Ankyrin repeat"/>
    <property type="match status" value="1"/>
</dbReference>
<dbReference type="EMBL" id="NEDP02004270">
    <property type="protein sequence ID" value="OWF46120.1"/>
    <property type="molecule type" value="Genomic_DNA"/>
</dbReference>
<accession>A0A210QBL4</accession>
<dbReference type="InterPro" id="IPR029048">
    <property type="entry name" value="HSP70_C_sf"/>
</dbReference>
<reference evidence="4 5" key="1">
    <citation type="journal article" date="2017" name="Nat. Ecol. Evol.">
        <title>Scallop genome provides insights into evolution of bilaterian karyotype and development.</title>
        <authorList>
            <person name="Wang S."/>
            <person name="Zhang J."/>
            <person name="Jiao W."/>
            <person name="Li J."/>
            <person name="Xun X."/>
            <person name="Sun Y."/>
            <person name="Guo X."/>
            <person name="Huan P."/>
            <person name="Dong B."/>
            <person name="Zhang L."/>
            <person name="Hu X."/>
            <person name="Sun X."/>
            <person name="Wang J."/>
            <person name="Zhao C."/>
            <person name="Wang Y."/>
            <person name="Wang D."/>
            <person name="Huang X."/>
            <person name="Wang R."/>
            <person name="Lv J."/>
            <person name="Li Y."/>
            <person name="Zhang Z."/>
            <person name="Liu B."/>
            <person name="Lu W."/>
            <person name="Hui Y."/>
            <person name="Liang J."/>
            <person name="Zhou Z."/>
            <person name="Hou R."/>
            <person name="Li X."/>
            <person name="Liu Y."/>
            <person name="Li H."/>
            <person name="Ning X."/>
            <person name="Lin Y."/>
            <person name="Zhao L."/>
            <person name="Xing Q."/>
            <person name="Dou J."/>
            <person name="Li Y."/>
            <person name="Mao J."/>
            <person name="Guo H."/>
            <person name="Dou H."/>
            <person name="Li T."/>
            <person name="Mu C."/>
            <person name="Jiang W."/>
            <person name="Fu Q."/>
            <person name="Fu X."/>
            <person name="Miao Y."/>
            <person name="Liu J."/>
            <person name="Yu Q."/>
            <person name="Li R."/>
            <person name="Liao H."/>
            <person name="Li X."/>
            <person name="Kong Y."/>
            <person name="Jiang Z."/>
            <person name="Chourrout D."/>
            <person name="Li R."/>
            <person name="Bao Z."/>
        </authorList>
    </citation>
    <scope>NUCLEOTIDE SEQUENCE [LARGE SCALE GENOMIC DNA]</scope>
    <source>
        <strain evidence="4 5">PY_sf001</strain>
    </source>
</reference>
<dbReference type="AlphaFoldDB" id="A0A210QBL4"/>
<dbReference type="OrthoDB" id="194358at2759"/>
<evidence type="ECO:0000256" key="2">
    <source>
        <dbReference type="ARBA" id="ARBA00023043"/>
    </source>
</evidence>
<feature type="repeat" description="ANK" evidence="3">
    <location>
        <begin position="101"/>
        <end position="133"/>
    </location>
</feature>
<evidence type="ECO:0000313" key="4">
    <source>
        <dbReference type="EMBL" id="OWF46120.1"/>
    </source>
</evidence>
<dbReference type="PROSITE" id="PS50297">
    <property type="entry name" value="ANK_REP_REGION"/>
    <property type="match status" value="1"/>
</dbReference>
<dbReference type="Pfam" id="PF13637">
    <property type="entry name" value="Ank_4"/>
    <property type="match status" value="1"/>
</dbReference>
<dbReference type="Gene3D" id="1.20.1270.10">
    <property type="match status" value="1"/>
</dbReference>
<dbReference type="Proteomes" id="UP000242188">
    <property type="component" value="Unassembled WGS sequence"/>
</dbReference>
<dbReference type="Gene3D" id="1.25.40.20">
    <property type="entry name" value="Ankyrin repeat-containing domain"/>
    <property type="match status" value="1"/>
</dbReference>
<name>A0A210QBL4_MIZYE</name>